<feature type="region of interest" description="Disordered" evidence="1">
    <location>
        <begin position="45"/>
        <end position="66"/>
    </location>
</feature>
<protein>
    <submittedName>
        <fullName evidence="2">Uncharacterized protein</fullName>
    </submittedName>
</protein>
<dbReference type="EMBL" id="ABVL01000010">
    <property type="protein sequence ID" value="EDY18819.1"/>
    <property type="molecule type" value="Genomic_DNA"/>
</dbReference>
<dbReference type="InParanoid" id="B4D3I9"/>
<organism evidence="2 3">
    <name type="scientific">Chthoniobacter flavus Ellin428</name>
    <dbReference type="NCBI Taxonomy" id="497964"/>
    <lineage>
        <taxon>Bacteria</taxon>
        <taxon>Pseudomonadati</taxon>
        <taxon>Verrucomicrobiota</taxon>
        <taxon>Spartobacteria</taxon>
        <taxon>Chthoniobacterales</taxon>
        <taxon>Chthoniobacteraceae</taxon>
        <taxon>Chthoniobacter</taxon>
    </lineage>
</organism>
<reference evidence="2 3" key="1">
    <citation type="journal article" date="2011" name="J. Bacteriol.">
        <title>Genome sequence of Chthoniobacter flavus Ellin428, an aerobic heterotrophic soil bacterium.</title>
        <authorList>
            <person name="Kant R."/>
            <person name="van Passel M.W."/>
            <person name="Palva A."/>
            <person name="Lucas S."/>
            <person name="Lapidus A."/>
            <person name="Glavina Del Rio T."/>
            <person name="Dalin E."/>
            <person name="Tice H."/>
            <person name="Bruce D."/>
            <person name="Goodwin L."/>
            <person name="Pitluck S."/>
            <person name="Larimer F.W."/>
            <person name="Land M.L."/>
            <person name="Hauser L."/>
            <person name="Sangwan P."/>
            <person name="de Vos W.M."/>
            <person name="Janssen P.H."/>
            <person name="Smidt H."/>
        </authorList>
    </citation>
    <scope>NUCLEOTIDE SEQUENCE [LARGE SCALE GENOMIC DNA]</scope>
    <source>
        <strain evidence="2 3">Ellin428</strain>
    </source>
</reference>
<comment type="caution">
    <text evidence="2">The sequence shown here is derived from an EMBL/GenBank/DDBJ whole genome shotgun (WGS) entry which is preliminary data.</text>
</comment>
<proteinExistence type="predicted"/>
<dbReference type="AlphaFoldDB" id="B4D3I9"/>
<evidence type="ECO:0000313" key="2">
    <source>
        <dbReference type="EMBL" id="EDY18819.1"/>
    </source>
</evidence>
<evidence type="ECO:0000256" key="1">
    <source>
        <dbReference type="SAM" id="MobiDB-lite"/>
    </source>
</evidence>
<accession>B4D3I9</accession>
<evidence type="ECO:0000313" key="3">
    <source>
        <dbReference type="Proteomes" id="UP000005824"/>
    </source>
</evidence>
<name>B4D3I9_9BACT</name>
<sequence length="66" mass="7550" precursor="true">MALIRNIFWIAVFLASTFAFTVLFEHGPTDFVQNAKKEADVLKQMMGAKPERRKDDSDKLTPPLPR</sequence>
<dbReference type="STRING" id="497964.CfE428DRAFT_3477"/>
<feature type="compositionally biased region" description="Basic and acidic residues" evidence="1">
    <location>
        <begin position="49"/>
        <end position="59"/>
    </location>
</feature>
<gene>
    <name evidence="2" type="ORF">CfE428DRAFT_3477</name>
</gene>
<dbReference type="RefSeq" id="WP_006980802.1">
    <property type="nucleotide sequence ID" value="NZ_ABVL01000010.1"/>
</dbReference>
<keyword evidence="3" id="KW-1185">Reference proteome</keyword>
<dbReference type="Proteomes" id="UP000005824">
    <property type="component" value="Unassembled WGS sequence"/>
</dbReference>